<sequence>MTIKINPTMADELKFKKHILKPGLHQFAPGSAAVHSNENLSDEEAEWYIQRYPHIAALFISKVIEDLAADSTPVKLPDNQKSKTKNAVNKGGPV</sequence>
<accession>A0A494VSQ4</accession>
<name>A0A494VSQ4_9SPHI</name>
<evidence type="ECO:0000313" key="2">
    <source>
        <dbReference type="EMBL" id="AYL96420.1"/>
    </source>
</evidence>
<dbReference type="EMBL" id="CP032869">
    <property type="protein sequence ID" value="AYL96420.1"/>
    <property type="molecule type" value="Genomic_DNA"/>
</dbReference>
<protein>
    <submittedName>
        <fullName evidence="2">Uncharacterized protein</fullName>
    </submittedName>
</protein>
<dbReference type="AlphaFoldDB" id="A0A494VSQ4"/>
<proteinExistence type="predicted"/>
<dbReference type="Proteomes" id="UP000270046">
    <property type="component" value="Chromosome"/>
</dbReference>
<dbReference type="KEGG" id="muh:HYN43_014425"/>
<keyword evidence="3" id="KW-1185">Reference proteome</keyword>
<gene>
    <name evidence="2" type="ORF">HYN43_014425</name>
</gene>
<dbReference type="OrthoDB" id="799868at2"/>
<reference evidence="2 3" key="1">
    <citation type="submission" date="2018-10" db="EMBL/GenBank/DDBJ databases">
        <title>Genome sequencing of Mucilaginibacter sp. HYN0043.</title>
        <authorList>
            <person name="Kim M."/>
            <person name="Yi H."/>
        </authorList>
    </citation>
    <scope>NUCLEOTIDE SEQUENCE [LARGE SCALE GENOMIC DNA]</scope>
    <source>
        <strain evidence="2 3">HYN0043</strain>
    </source>
</reference>
<dbReference type="RefSeq" id="WP_119410018.1">
    <property type="nucleotide sequence ID" value="NZ_CP032869.1"/>
</dbReference>
<evidence type="ECO:0000313" key="3">
    <source>
        <dbReference type="Proteomes" id="UP000270046"/>
    </source>
</evidence>
<evidence type="ECO:0000256" key="1">
    <source>
        <dbReference type="SAM" id="MobiDB-lite"/>
    </source>
</evidence>
<organism evidence="2 3">
    <name type="scientific">Mucilaginibacter celer</name>
    <dbReference type="NCBI Taxonomy" id="2305508"/>
    <lineage>
        <taxon>Bacteria</taxon>
        <taxon>Pseudomonadati</taxon>
        <taxon>Bacteroidota</taxon>
        <taxon>Sphingobacteriia</taxon>
        <taxon>Sphingobacteriales</taxon>
        <taxon>Sphingobacteriaceae</taxon>
        <taxon>Mucilaginibacter</taxon>
    </lineage>
</organism>
<feature type="region of interest" description="Disordered" evidence="1">
    <location>
        <begin position="71"/>
        <end position="94"/>
    </location>
</feature>